<dbReference type="EMBL" id="JACCHJ010000001">
    <property type="protein sequence ID" value="NYK10093.1"/>
    <property type="molecule type" value="Genomic_DNA"/>
</dbReference>
<keyword evidence="2 5" id="KW-0238">DNA-binding</keyword>
<dbReference type="SUPFAM" id="SSF46785">
    <property type="entry name" value="Winged helix' DNA-binding domain"/>
    <property type="match status" value="1"/>
</dbReference>
<dbReference type="AlphaFoldDB" id="A0A853DR43"/>
<dbReference type="PANTHER" id="PTHR43537:SF24">
    <property type="entry name" value="GLUCONATE OPERON TRANSCRIPTIONAL REPRESSOR"/>
    <property type="match status" value="1"/>
</dbReference>
<organism evidence="5 6">
    <name type="scientific">Leifsonia naganoensis</name>
    <dbReference type="NCBI Taxonomy" id="150025"/>
    <lineage>
        <taxon>Bacteria</taxon>
        <taxon>Bacillati</taxon>
        <taxon>Actinomycetota</taxon>
        <taxon>Actinomycetes</taxon>
        <taxon>Micrococcales</taxon>
        <taxon>Microbacteriaceae</taxon>
        <taxon>Leifsonia</taxon>
    </lineage>
</organism>
<name>A0A853DR43_9MICO</name>
<evidence type="ECO:0000313" key="5">
    <source>
        <dbReference type="EMBL" id="NYK10093.1"/>
    </source>
</evidence>
<dbReference type="InterPro" id="IPR036388">
    <property type="entry name" value="WH-like_DNA-bd_sf"/>
</dbReference>
<dbReference type="InterPro" id="IPR036390">
    <property type="entry name" value="WH_DNA-bd_sf"/>
</dbReference>
<keyword evidence="1" id="KW-0805">Transcription regulation</keyword>
<proteinExistence type="predicted"/>
<dbReference type="Proteomes" id="UP000521075">
    <property type="component" value="Unassembled WGS sequence"/>
</dbReference>
<dbReference type="SMART" id="SM00345">
    <property type="entry name" value="HTH_GNTR"/>
    <property type="match status" value="1"/>
</dbReference>
<dbReference type="GO" id="GO:0003700">
    <property type="term" value="F:DNA-binding transcription factor activity"/>
    <property type="evidence" value="ECO:0007669"/>
    <property type="project" value="InterPro"/>
</dbReference>
<comment type="caution">
    <text evidence="5">The sequence shown here is derived from an EMBL/GenBank/DDBJ whole genome shotgun (WGS) entry which is preliminary data.</text>
</comment>
<evidence type="ECO:0000259" key="4">
    <source>
        <dbReference type="PROSITE" id="PS50949"/>
    </source>
</evidence>
<dbReference type="InterPro" id="IPR000524">
    <property type="entry name" value="Tscrpt_reg_HTH_GntR"/>
</dbReference>
<evidence type="ECO:0000256" key="1">
    <source>
        <dbReference type="ARBA" id="ARBA00023015"/>
    </source>
</evidence>
<keyword evidence="3" id="KW-0804">Transcription</keyword>
<sequence length="219" mass="24546">MPAPRRLASVTVERALLKDVVRDRLRDAILDGTFLPGEILRDAELVEWLEVSRTPLREAINDLARIGLIETYPNRYTRVARRIGSNAAPSLQALAVLHGGAVLLAVPTLSETAIARLQRRCDELIECIWGRDEIAIRDGFLSLFRAVDAAGENEAYRRWALSDLDAFYFQTPIEMVVRTLDARRLDEVAEATEELKVALAVRDAQRARLAAETMHTAMI</sequence>
<evidence type="ECO:0000256" key="3">
    <source>
        <dbReference type="ARBA" id="ARBA00023163"/>
    </source>
</evidence>
<feature type="domain" description="HTH gntR-type" evidence="4">
    <location>
        <begin position="15"/>
        <end position="82"/>
    </location>
</feature>
<dbReference type="RefSeq" id="WP_343064451.1">
    <property type="nucleotide sequence ID" value="NZ_BAAAHA010000006.1"/>
</dbReference>
<evidence type="ECO:0000313" key="6">
    <source>
        <dbReference type="Proteomes" id="UP000521075"/>
    </source>
</evidence>
<dbReference type="GO" id="GO:0003677">
    <property type="term" value="F:DNA binding"/>
    <property type="evidence" value="ECO:0007669"/>
    <property type="project" value="UniProtKB-KW"/>
</dbReference>
<dbReference type="CDD" id="cd07377">
    <property type="entry name" value="WHTH_GntR"/>
    <property type="match status" value="1"/>
</dbReference>
<dbReference type="PANTHER" id="PTHR43537">
    <property type="entry name" value="TRANSCRIPTIONAL REGULATOR, GNTR FAMILY"/>
    <property type="match status" value="1"/>
</dbReference>
<keyword evidence="6" id="KW-1185">Reference proteome</keyword>
<gene>
    <name evidence="5" type="ORF">HNR14_001974</name>
</gene>
<dbReference type="Pfam" id="PF00392">
    <property type="entry name" value="GntR"/>
    <property type="match status" value="1"/>
</dbReference>
<protein>
    <submittedName>
        <fullName evidence="5">DNA-binding GntR family transcriptional regulator</fullName>
    </submittedName>
</protein>
<dbReference type="PROSITE" id="PS50949">
    <property type="entry name" value="HTH_GNTR"/>
    <property type="match status" value="1"/>
</dbReference>
<accession>A0A853DR43</accession>
<evidence type="ECO:0000256" key="2">
    <source>
        <dbReference type="ARBA" id="ARBA00023125"/>
    </source>
</evidence>
<reference evidence="5 6" key="1">
    <citation type="submission" date="2020-07" db="EMBL/GenBank/DDBJ databases">
        <title>Sequencing the genomes of 1000 actinobacteria strains.</title>
        <authorList>
            <person name="Klenk H.-P."/>
        </authorList>
    </citation>
    <scope>NUCLEOTIDE SEQUENCE [LARGE SCALE GENOMIC DNA]</scope>
    <source>
        <strain evidence="5 6">DSM 15166</strain>
    </source>
</reference>
<dbReference type="Gene3D" id="1.10.10.10">
    <property type="entry name" value="Winged helix-like DNA-binding domain superfamily/Winged helix DNA-binding domain"/>
    <property type="match status" value="1"/>
</dbReference>